<evidence type="ECO:0000313" key="2">
    <source>
        <dbReference type="Proteomes" id="UP001519460"/>
    </source>
</evidence>
<reference evidence="1 2" key="1">
    <citation type="journal article" date="2023" name="Sci. Data">
        <title>Genome assembly of the Korean intertidal mud-creeper Batillaria attramentaria.</title>
        <authorList>
            <person name="Patra A.K."/>
            <person name="Ho P.T."/>
            <person name="Jun S."/>
            <person name="Lee S.J."/>
            <person name="Kim Y."/>
            <person name="Won Y.J."/>
        </authorList>
    </citation>
    <scope>NUCLEOTIDE SEQUENCE [LARGE SCALE GENOMIC DNA]</scope>
    <source>
        <strain evidence="1">Wonlab-2016</strain>
    </source>
</reference>
<proteinExistence type="predicted"/>
<dbReference type="EMBL" id="JACVVK020000149">
    <property type="protein sequence ID" value="KAK7488537.1"/>
    <property type="molecule type" value="Genomic_DNA"/>
</dbReference>
<comment type="caution">
    <text evidence="1">The sequence shown here is derived from an EMBL/GenBank/DDBJ whole genome shotgun (WGS) entry which is preliminary data.</text>
</comment>
<dbReference type="AlphaFoldDB" id="A0ABD0KMY7"/>
<sequence length="125" mass="14684">MRKRIAFYKYVHEKGQHTMWLDKIQFSWCARDGMKQVLRGRWNTDVSRSSIPTHQALKPIMKKQTSLLSALSLEVKFKSHEMKANTCENNMHDTKILKINDANVTKKGTHCDWVTFRPCHVHKTT</sequence>
<dbReference type="Proteomes" id="UP001519460">
    <property type="component" value="Unassembled WGS sequence"/>
</dbReference>
<name>A0ABD0KMY7_9CAEN</name>
<gene>
    <name evidence="1" type="ORF">BaRGS_00020154</name>
</gene>
<protein>
    <submittedName>
        <fullName evidence="1">Uncharacterized protein</fullName>
    </submittedName>
</protein>
<keyword evidence="2" id="KW-1185">Reference proteome</keyword>
<organism evidence="1 2">
    <name type="scientific">Batillaria attramentaria</name>
    <dbReference type="NCBI Taxonomy" id="370345"/>
    <lineage>
        <taxon>Eukaryota</taxon>
        <taxon>Metazoa</taxon>
        <taxon>Spiralia</taxon>
        <taxon>Lophotrochozoa</taxon>
        <taxon>Mollusca</taxon>
        <taxon>Gastropoda</taxon>
        <taxon>Caenogastropoda</taxon>
        <taxon>Sorbeoconcha</taxon>
        <taxon>Cerithioidea</taxon>
        <taxon>Batillariidae</taxon>
        <taxon>Batillaria</taxon>
    </lineage>
</organism>
<evidence type="ECO:0000313" key="1">
    <source>
        <dbReference type="EMBL" id="KAK7488537.1"/>
    </source>
</evidence>
<accession>A0ABD0KMY7</accession>